<accession>A0A8J2HVM3</accession>
<dbReference type="Proteomes" id="UP000676310">
    <property type="component" value="Unassembled WGS sequence"/>
</dbReference>
<reference evidence="1" key="1">
    <citation type="submission" date="2021-05" db="EMBL/GenBank/DDBJ databases">
        <authorList>
            <person name="Stam R."/>
        </authorList>
    </citation>
    <scope>NUCLEOTIDE SEQUENCE</scope>
    <source>
        <strain evidence="1">CS162</strain>
    </source>
</reference>
<evidence type="ECO:0000313" key="1">
    <source>
        <dbReference type="EMBL" id="CAG5140284.1"/>
    </source>
</evidence>
<dbReference type="OrthoDB" id="10545731at2759"/>
<gene>
    <name evidence="1" type="ORF">ALTATR162_LOCUS677</name>
</gene>
<comment type="caution">
    <text evidence="1">The sequence shown here is derived from an EMBL/GenBank/DDBJ whole genome shotgun (WGS) entry which is preliminary data.</text>
</comment>
<dbReference type="GeneID" id="67018695"/>
<organism evidence="1 2">
    <name type="scientific">Alternaria atra</name>
    <dbReference type="NCBI Taxonomy" id="119953"/>
    <lineage>
        <taxon>Eukaryota</taxon>
        <taxon>Fungi</taxon>
        <taxon>Dikarya</taxon>
        <taxon>Ascomycota</taxon>
        <taxon>Pezizomycotina</taxon>
        <taxon>Dothideomycetes</taxon>
        <taxon>Pleosporomycetidae</taxon>
        <taxon>Pleosporales</taxon>
        <taxon>Pleosporineae</taxon>
        <taxon>Pleosporaceae</taxon>
        <taxon>Alternaria</taxon>
        <taxon>Alternaria sect. Ulocladioides</taxon>
    </lineage>
</organism>
<dbReference type="AlphaFoldDB" id="A0A8J2HVM3"/>
<keyword evidence="2" id="KW-1185">Reference proteome</keyword>
<protein>
    <submittedName>
        <fullName evidence="1">Uncharacterized protein</fullName>
    </submittedName>
</protein>
<dbReference type="EMBL" id="CAJRGZ010000015">
    <property type="protein sequence ID" value="CAG5140284.1"/>
    <property type="molecule type" value="Genomic_DNA"/>
</dbReference>
<sequence>MKEEQLRYHIYRKTSAAKYGVGDIINGPVFAMKMDSLGGIILSPLGDVSGKPRYGIVIEKHSDYMVVIVLESNGGSGPLYKSSEHLDGCLGLAKYRERFLCKSRDKKKGLVVVEPGLGVLELPEGFRYKPIHGVNTRPPNTVTVCFDTRVSCIDTLPLRLINKIIALRMEATMITSIPRLPVAQIEPILNRAKRMLDQMKEQLVRKRENED</sequence>
<proteinExistence type="predicted"/>
<name>A0A8J2HVM3_9PLEO</name>
<evidence type="ECO:0000313" key="2">
    <source>
        <dbReference type="Proteomes" id="UP000676310"/>
    </source>
</evidence>
<dbReference type="RefSeq" id="XP_043164206.1">
    <property type="nucleotide sequence ID" value="XM_043308271.1"/>
</dbReference>